<gene>
    <name evidence="2" type="ORF">Q9L58_008386</name>
</gene>
<feature type="region of interest" description="Disordered" evidence="1">
    <location>
        <begin position="157"/>
        <end position="179"/>
    </location>
</feature>
<dbReference type="EMBL" id="JBBBZM010000154">
    <property type="protein sequence ID" value="KAL0632718.1"/>
    <property type="molecule type" value="Genomic_DNA"/>
</dbReference>
<feature type="region of interest" description="Disordered" evidence="1">
    <location>
        <begin position="56"/>
        <end position="109"/>
    </location>
</feature>
<comment type="caution">
    <text evidence="2">The sequence shown here is derived from an EMBL/GenBank/DDBJ whole genome shotgun (WGS) entry which is preliminary data.</text>
</comment>
<keyword evidence="3" id="KW-1185">Reference proteome</keyword>
<dbReference type="Proteomes" id="UP001447188">
    <property type="component" value="Unassembled WGS sequence"/>
</dbReference>
<feature type="compositionally biased region" description="Low complexity" evidence="1">
    <location>
        <begin position="94"/>
        <end position="108"/>
    </location>
</feature>
<sequence>MCLHHLTTFYCGHYVSTPCPPLCEYDSIQYYTKAFCYNCIIAHPQKRERELETDDEPCDLCLSPEPESELEYTEPGSSYDADVDSDTAPGSKTGEAPGPGHAPAAWGPSYEPISDSKYDQIIKFLDGLESPKIDHNPPPISFNHCCTVCSPVSPKTLKHPRDTTTPVPDRSAKRLRREDPELAFYGPVLAMLDAREQVGPS</sequence>
<reference evidence="2 3" key="1">
    <citation type="submission" date="2024-02" db="EMBL/GenBank/DDBJ databases">
        <title>Discinaceae phylogenomics.</title>
        <authorList>
            <person name="Dirks A.C."/>
            <person name="James T.Y."/>
        </authorList>
    </citation>
    <scope>NUCLEOTIDE SEQUENCE [LARGE SCALE GENOMIC DNA]</scope>
    <source>
        <strain evidence="2 3">ACD0624</strain>
    </source>
</reference>
<name>A0ABR3GA19_9PEZI</name>
<evidence type="ECO:0000313" key="3">
    <source>
        <dbReference type="Proteomes" id="UP001447188"/>
    </source>
</evidence>
<evidence type="ECO:0000256" key="1">
    <source>
        <dbReference type="SAM" id="MobiDB-lite"/>
    </source>
</evidence>
<organism evidence="2 3">
    <name type="scientific">Discina gigas</name>
    <dbReference type="NCBI Taxonomy" id="1032678"/>
    <lineage>
        <taxon>Eukaryota</taxon>
        <taxon>Fungi</taxon>
        <taxon>Dikarya</taxon>
        <taxon>Ascomycota</taxon>
        <taxon>Pezizomycotina</taxon>
        <taxon>Pezizomycetes</taxon>
        <taxon>Pezizales</taxon>
        <taxon>Discinaceae</taxon>
        <taxon>Discina</taxon>
    </lineage>
</organism>
<proteinExistence type="predicted"/>
<protein>
    <submittedName>
        <fullName evidence="2">Uncharacterized protein</fullName>
    </submittedName>
</protein>
<evidence type="ECO:0000313" key="2">
    <source>
        <dbReference type="EMBL" id="KAL0632718.1"/>
    </source>
</evidence>
<feature type="compositionally biased region" description="Basic and acidic residues" evidence="1">
    <location>
        <begin position="170"/>
        <end position="179"/>
    </location>
</feature>
<accession>A0ABR3GA19</accession>